<reference evidence="4" key="2">
    <citation type="submission" date="2019-09" db="UniProtKB">
        <authorList>
            <consortium name="WormBaseParasite"/>
        </authorList>
    </citation>
    <scope>IDENTIFICATION</scope>
</reference>
<name>A0A183GA24_HELPZ</name>
<accession>A0A183GA24</accession>
<keyword evidence="3" id="KW-1185">Reference proteome</keyword>
<dbReference type="OrthoDB" id="5846362at2759"/>
<dbReference type="WBParaSite" id="HPBE_0001883001-mRNA-1">
    <property type="protein sequence ID" value="HPBE_0001883001-mRNA-1"/>
    <property type="gene ID" value="HPBE_0001883001"/>
</dbReference>
<gene>
    <name evidence="2" type="ORF">HPBE_LOCUS18829</name>
</gene>
<evidence type="ECO:0000256" key="1">
    <source>
        <dbReference type="SAM" id="MobiDB-lite"/>
    </source>
</evidence>
<protein>
    <submittedName>
        <fullName evidence="4">CCHC-type domain-containing protein</fullName>
    </submittedName>
</protein>
<dbReference type="AlphaFoldDB" id="A0A183GA24"/>
<accession>A0A3P8ARE6</accession>
<evidence type="ECO:0000313" key="4">
    <source>
        <dbReference type="WBParaSite" id="HPBE_0001883001-mRNA-1"/>
    </source>
</evidence>
<dbReference type="EMBL" id="UZAH01030950">
    <property type="protein sequence ID" value="VDP13091.1"/>
    <property type="molecule type" value="Genomic_DNA"/>
</dbReference>
<dbReference type="Proteomes" id="UP000050761">
    <property type="component" value="Unassembled WGS sequence"/>
</dbReference>
<feature type="compositionally biased region" description="Basic and acidic residues" evidence="1">
    <location>
        <begin position="274"/>
        <end position="298"/>
    </location>
</feature>
<sequence length="459" mass="53659">MDNRELREQLRDLRRQLREIQDAIPPLPNPEQLYDRIVTLCWDNYHCTLETTRLEERLRHFRSLQNDHSLEIHDVELLDLQVDRLRLQFLYCRSQLRTFFSLPALLIARKIMSHQFWSSMMSRRQEISEGNPLLMNHQDIEAVVSDQLQTLGGIRSTLQDMRTELQDEQNDRQRTFENEVRRTLSQIQRSLSELKDVRQPLVVRVAAAGEGDVIAENAEFMEELQIDDAAGNNAADDDAEDGVEVDPHVEEEDLDARENAGDVANEVQQDAQMPEERQNDEQMQDEHQNPEVNRADDDEARRRIEEEIRNVQQAIRNFDDIISQLENERTCPPRRFHQGRIHRVEERFMKCAFCEARGTHYSGSCPEVRGAEERRRVVAEKGLCNCCLEKLCGRALLCKKYHTICYHCRDVGHHSALCRLPEFSDMIRNQLQNAKEARWNCMSRLHALNRDLALFPGPA</sequence>
<evidence type="ECO:0000313" key="2">
    <source>
        <dbReference type="EMBL" id="VDP13091.1"/>
    </source>
</evidence>
<proteinExistence type="predicted"/>
<evidence type="ECO:0000313" key="3">
    <source>
        <dbReference type="Proteomes" id="UP000050761"/>
    </source>
</evidence>
<organism evidence="3 4">
    <name type="scientific">Heligmosomoides polygyrus</name>
    <name type="common">Parasitic roundworm</name>
    <dbReference type="NCBI Taxonomy" id="6339"/>
    <lineage>
        <taxon>Eukaryota</taxon>
        <taxon>Metazoa</taxon>
        <taxon>Ecdysozoa</taxon>
        <taxon>Nematoda</taxon>
        <taxon>Chromadorea</taxon>
        <taxon>Rhabditida</taxon>
        <taxon>Rhabditina</taxon>
        <taxon>Rhabditomorpha</taxon>
        <taxon>Strongyloidea</taxon>
        <taxon>Heligmosomidae</taxon>
        <taxon>Heligmosomoides</taxon>
    </lineage>
</organism>
<feature type="region of interest" description="Disordered" evidence="1">
    <location>
        <begin position="269"/>
        <end position="298"/>
    </location>
</feature>
<reference evidence="2 3" key="1">
    <citation type="submission" date="2018-11" db="EMBL/GenBank/DDBJ databases">
        <authorList>
            <consortium name="Pathogen Informatics"/>
        </authorList>
    </citation>
    <scope>NUCLEOTIDE SEQUENCE [LARGE SCALE GENOMIC DNA]</scope>
</reference>